<protein>
    <submittedName>
        <fullName evidence="3">F-box domain containing protein</fullName>
    </submittedName>
</protein>
<dbReference type="InterPro" id="IPR053772">
    <property type="entry name" value="At1g61320/At1g61330-like"/>
</dbReference>
<accession>A0A2P5BNU7</accession>
<dbReference type="Gene3D" id="3.80.10.10">
    <property type="entry name" value="Ribonuclease Inhibitor"/>
    <property type="match status" value="1"/>
</dbReference>
<feature type="compositionally biased region" description="Polar residues" evidence="1">
    <location>
        <begin position="1"/>
        <end position="22"/>
    </location>
</feature>
<evidence type="ECO:0000256" key="1">
    <source>
        <dbReference type="SAM" id="MobiDB-lite"/>
    </source>
</evidence>
<dbReference type="InterPro" id="IPR032675">
    <property type="entry name" value="LRR_dom_sf"/>
</dbReference>
<dbReference type="InterPro" id="IPR055357">
    <property type="entry name" value="LRR_At1g61320_AtMIF1"/>
</dbReference>
<dbReference type="PANTHER" id="PTHR34145:SF54">
    <property type="entry name" value="FBD-ASSOCIATED F-BOX PLANT PROTEIN"/>
    <property type="match status" value="1"/>
</dbReference>
<keyword evidence="4" id="KW-1185">Reference proteome</keyword>
<evidence type="ECO:0000259" key="2">
    <source>
        <dbReference type="PROSITE" id="PS50181"/>
    </source>
</evidence>
<comment type="caution">
    <text evidence="3">The sequence shown here is derived from an EMBL/GenBank/DDBJ whole genome shotgun (WGS) entry which is preliminary data.</text>
</comment>
<dbReference type="SUPFAM" id="SSF52047">
    <property type="entry name" value="RNI-like"/>
    <property type="match status" value="1"/>
</dbReference>
<dbReference type="AlphaFoldDB" id="A0A2P5BNU7"/>
<dbReference type="Pfam" id="PF00646">
    <property type="entry name" value="F-box"/>
    <property type="match status" value="1"/>
</dbReference>
<sequence length="523" mass="60261">MASSSSNTRKSLNQTALLTQQSQKKRRAHPSTPRNPARNNIPRTTVIALAANPSPQITPHHDDHHDDVLPCDVLDHIFSYMPIRSAVKTSLLSRRFKDSWLFSRNLVFDKDFFRRLSGRTQFVSVVNHICESHAGAEIRLLRIFIDPSGIEQTVHKWIEKSIEKGVKELDLDFDLALEPFRMPFRLMDVPTLTTLKLTYCKVTRLPRDLRGLSSLKTLVLRKAVLEDLTVDSFLFNCINLETLDLAECYGITRLRVFAVRHRRFKVLKVGYSYELSETRVEAPTLQSLHYCGTIQGLRIDVEHDDGESKLRDVMLNFQMARSGVTRSCLVEKLITNILLNVEVLTITSAFLEGLTTRIRDGVYGSIHFWLWNLKELQLYVDSTSYCNLYDISSIVAKCPSIEKLFLDMSDTNFHGGTYWEFHQKPSLEDSPAIFHSLKFLKLRGFKFLNHELELVEYFLKRSPKLESMVLLLPKNGSVDIQPRDAAVCAHLFRIWRANPEAQVRVCEHRSDESPSPEHSRVWY</sequence>
<name>A0A2P5BNU7_TREOI</name>
<dbReference type="InterPro" id="IPR001810">
    <property type="entry name" value="F-box_dom"/>
</dbReference>
<dbReference type="PANTHER" id="PTHR34145">
    <property type="entry name" value="OS02G0105600 PROTEIN"/>
    <property type="match status" value="1"/>
</dbReference>
<dbReference type="InParanoid" id="A0A2P5BNU7"/>
<dbReference type="SUPFAM" id="SSF81383">
    <property type="entry name" value="F-box domain"/>
    <property type="match status" value="1"/>
</dbReference>
<feature type="domain" description="F-box" evidence="2">
    <location>
        <begin position="69"/>
        <end position="116"/>
    </location>
</feature>
<dbReference type="PROSITE" id="PS50181">
    <property type="entry name" value="FBOX"/>
    <property type="match status" value="1"/>
</dbReference>
<evidence type="ECO:0000313" key="3">
    <source>
        <dbReference type="EMBL" id="PON50414.1"/>
    </source>
</evidence>
<dbReference type="EMBL" id="JXTC01000486">
    <property type="protein sequence ID" value="PON50414.1"/>
    <property type="molecule type" value="Genomic_DNA"/>
</dbReference>
<dbReference type="STRING" id="63057.A0A2P5BNU7"/>
<dbReference type="Proteomes" id="UP000237000">
    <property type="component" value="Unassembled WGS sequence"/>
</dbReference>
<feature type="compositionally biased region" description="Polar residues" evidence="1">
    <location>
        <begin position="32"/>
        <end position="42"/>
    </location>
</feature>
<organism evidence="3 4">
    <name type="scientific">Trema orientale</name>
    <name type="common">Charcoal tree</name>
    <name type="synonym">Celtis orientalis</name>
    <dbReference type="NCBI Taxonomy" id="63057"/>
    <lineage>
        <taxon>Eukaryota</taxon>
        <taxon>Viridiplantae</taxon>
        <taxon>Streptophyta</taxon>
        <taxon>Embryophyta</taxon>
        <taxon>Tracheophyta</taxon>
        <taxon>Spermatophyta</taxon>
        <taxon>Magnoliopsida</taxon>
        <taxon>eudicotyledons</taxon>
        <taxon>Gunneridae</taxon>
        <taxon>Pentapetalae</taxon>
        <taxon>rosids</taxon>
        <taxon>fabids</taxon>
        <taxon>Rosales</taxon>
        <taxon>Cannabaceae</taxon>
        <taxon>Trema</taxon>
    </lineage>
</organism>
<dbReference type="Pfam" id="PF23622">
    <property type="entry name" value="LRR_At1g61320_AtMIF1"/>
    <property type="match status" value="1"/>
</dbReference>
<gene>
    <name evidence="3" type="ORF">TorRG33x02_314620</name>
</gene>
<reference evidence="4" key="1">
    <citation type="submission" date="2016-06" db="EMBL/GenBank/DDBJ databases">
        <title>Parallel loss of symbiosis genes in relatives of nitrogen-fixing non-legume Parasponia.</title>
        <authorList>
            <person name="Van Velzen R."/>
            <person name="Holmer R."/>
            <person name="Bu F."/>
            <person name="Rutten L."/>
            <person name="Van Zeijl A."/>
            <person name="Liu W."/>
            <person name="Santuari L."/>
            <person name="Cao Q."/>
            <person name="Sharma T."/>
            <person name="Shen D."/>
            <person name="Roswanjaya Y."/>
            <person name="Wardhani T."/>
            <person name="Kalhor M.S."/>
            <person name="Jansen J."/>
            <person name="Van den Hoogen J."/>
            <person name="Gungor B."/>
            <person name="Hartog M."/>
            <person name="Hontelez J."/>
            <person name="Verver J."/>
            <person name="Yang W.-C."/>
            <person name="Schijlen E."/>
            <person name="Repin R."/>
            <person name="Schilthuizen M."/>
            <person name="Schranz E."/>
            <person name="Heidstra R."/>
            <person name="Miyata K."/>
            <person name="Fedorova E."/>
            <person name="Kohlen W."/>
            <person name="Bisseling T."/>
            <person name="Smit S."/>
            <person name="Geurts R."/>
        </authorList>
    </citation>
    <scope>NUCLEOTIDE SEQUENCE [LARGE SCALE GENOMIC DNA]</scope>
    <source>
        <strain evidence="4">cv. RG33-2</strain>
    </source>
</reference>
<dbReference type="OrthoDB" id="673865at2759"/>
<dbReference type="InterPro" id="IPR036047">
    <property type="entry name" value="F-box-like_dom_sf"/>
</dbReference>
<proteinExistence type="predicted"/>
<evidence type="ECO:0000313" key="4">
    <source>
        <dbReference type="Proteomes" id="UP000237000"/>
    </source>
</evidence>
<feature type="region of interest" description="Disordered" evidence="1">
    <location>
        <begin position="1"/>
        <end position="42"/>
    </location>
</feature>